<evidence type="ECO:0000256" key="1">
    <source>
        <dbReference type="PROSITE-ProRule" id="PRU10141"/>
    </source>
</evidence>
<accession>A0A0V8INZ5</accession>
<keyword evidence="4" id="KW-0418">Kinase</keyword>
<feature type="transmembrane region" description="Helical" evidence="2">
    <location>
        <begin position="301"/>
        <end position="321"/>
    </location>
</feature>
<dbReference type="SMART" id="SM00220">
    <property type="entry name" value="S_TKc"/>
    <property type="match status" value="1"/>
</dbReference>
<keyword evidence="1" id="KW-0067">ATP-binding</keyword>
<dbReference type="Gene3D" id="3.30.200.20">
    <property type="entry name" value="Phosphorylase Kinase, domain 1"/>
    <property type="match status" value="1"/>
</dbReference>
<name>A0A0V8INZ5_9BACL</name>
<sequence length="325" mass="36696">MKKNTPKGQVSKLNSGDIISGKWHRNEYSIIRELGSGATGTVYLASGKGGKVAVKTGHDSMAIISEVNVLKHFSRVQGRILGPSLIDVDDYVMNGRQVPFYVMEYLKGDSLFQFMKNHSEEWAGILLVQLLTDLSMLHRAGWVFGDLKPDNLLVVGPPSRIRWIDVGGTTQIGRSIKEYTEFFDRGYWGMGTRKAEPSYDLFSACMIMVNLAFPSRFEKKKDGRQQLKEVIRSNPLLANYQSILFKGLYGKYQSAEEMRNDLVSSLNNKGRFKVSAPSQTSSGASRRSVHKKIKKKKKRAMMFETVLLGSFLFIVYLFYLISQSM</sequence>
<dbReference type="RefSeq" id="WP_061975931.1">
    <property type="nucleotide sequence ID" value="NZ_FMAV01000009.1"/>
</dbReference>
<dbReference type="InterPro" id="IPR000719">
    <property type="entry name" value="Prot_kinase_dom"/>
</dbReference>
<dbReference type="PANTHER" id="PTHR44167:SF31">
    <property type="entry name" value="PROTEIN CBG02007"/>
    <property type="match status" value="1"/>
</dbReference>
<dbReference type="GO" id="GO:0005524">
    <property type="term" value="F:ATP binding"/>
    <property type="evidence" value="ECO:0007669"/>
    <property type="project" value="UniProtKB-UniRule"/>
</dbReference>
<dbReference type="GO" id="GO:0004674">
    <property type="term" value="F:protein serine/threonine kinase activity"/>
    <property type="evidence" value="ECO:0007669"/>
    <property type="project" value="UniProtKB-KW"/>
</dbReference>
<organism evidence="4 5">
    <name type="scientific">Fictibacillus enclensis</name>
    <dbReference type="NCBI Taxonomy" id="1017270"/>
    <lineage>
        <taxon>Bacteria</taxon>
        <taxon>Bacillati</taxon>
        <taxon>Bacillota</taxon>
        <taxon>Bacilli</taxon>
        <taxon>Bacillales</taxon>
        <taxon>Fictibacillaceae</taxon>
        <taxon>Fictibacillus</taxon>
    </lineage>
</organism>
<dbReference type="PROSITE" id="PS50011">
    <property type="entry name" value="PROTEIN_KINASE_DOM"/>
    <property type="match status" value="1"/>
</dbReference>
<dbReference type="InterPro" id="IPR017441">
    <property type="entry name" value="Protein_kinase_ATP_BS"/>
</dbReference>
<feature type="binding site" evidence="1">
    <location>
        <position position="55"/>
    </location>
    <ligand>
        <name>ATP</name>
        <dbReference type="ChEBI" id="CHEBI:30616"/>
    </ligand>
</feature>
<evidence type="ECO:0000259" key="3">
    <source>
        <dbReference type="PROSITE" id="PS50011"/>
    </source>
</evidence>
<keyword evidence="4" id="KW-0808">Transferase</keyword>
<protein>
    <submittedName>
        <fullName evidence="4">Serine/threonine protein kinase</fullName>
    </submittedName>
</protein>
<dbReference type="SUPFAM" id="SSF56112">
    <property type="entry name" value="Protein kinase-like (PK-like)"/>
    <property type="match status" value="1"/>
</dbReference>
<dbReference type="AlphaFoldDB" id="A0A0V8INZ5"/>
<dbReference type="EMBL" id="LNQN01000011">
    <property type="protein sequence ID" value="KSU76526.1"/>
    <property type="molecule type" value="Genomic_DNA"/>
</dbReference>
<gene>
    <name evidence="4" type="ORF">AS030_22425</name>
</gene>
<dbReference type="Proteomes" id="UP000054099">
    <property type="component" value="Unassembled WGS sequence"/>
</dbReference>
<dbReference type="Gene3D" id="1.10.510.10">
    <property type="entry name" value="Transferase(Phosphotransferase) domain 1"/>
    <property type="match status" value="1"/>
</dbReference>
<keyword evidence="4" id="KW-0723">Serine/threonine-protein kinase</keyword>
<dbReference type="Pfam" id="PF00069">
    <property type="entry name" value="Pkinase"/>
    <property type="match status" value="1"/>
</dbReference>
<proteinExistence type="predicted"/>
<keyword evidence="5" id="KW-1185">Reference proteome</keyword>
<dbReference type="InterPro" id="IPR011009">
    <property type="entry name" value="Kinase-like_dom_sf"/>
</dbReference>
<evidence type="ECO:0000313" key="4">
    <source>
        <dbReference type="EMBL" id="KSU76526.1"/>
    </source>
</evidence>
<keyword evidence="2" id="KW-0812">Transmembrane</keyword>
<keyword evidence="2" id="KW-0472">Membrane</keyword>
<keyword evidence="1" id="KW-0547">Nucleotide-binding</keyword>
<comment type="caution">
    <text evidence="4">The sequence shown here is derived from an EMBL/GenBank/DDBJ whole genome shotgun (WGS) entry which is preliminary data.</text>
</comment>
<dbReference type="PROSITE" id="PS00107">
    <property type="entry name" value="PROTEIN_KINASE_ATP"/>
    <property type="match status" value="1"/>
</dbReference>
<dbReference type="GO" id="GO:0005737">
    <property type="term" value="C:cytoplasm"/>
    <property type="evidence" value="ECO:0007669"/>
    <property type="project" value="TreeGrafter"/>
</dbReference>
<reference evidence="4 5" key="1">
    <citation type="journal article" date="2014" name="Antonie Van Leeuwenhoek">
        <title>Fictibacillus enclensis sp. nov., isolated from marine sediment.</title>
        <authorList>
            <person name="Dastager S.G."/>
            <person name="Mawlankar R."/>
            <person name="Srinivasan K."/>
            <person name="Tang S.K."/>
            <person name="Lee J.C."/>
            <person name="Ramana V.V."/>
            <person name="Shouche Y.S."/>
        </authorList>
    </citation>
    <scope>NUCLEOTIDE SEQUENCE [LARGE SCALE GENOMIC DNA]</scope>
    <source>
        <strain evidence="4 5">NIO-1003</strain>
    </source>
</reference>
<evidence type="ECO:0000313" key="5">
    <source>
        <dbReference type="Proteomes" id="UP000054099"/>
    </source>
</evidence>
<evidence type="ECO:0000256" key="2">
    <source>
        <dbReference type="SAM" id="Phobius"/>
    </source>
</evidence>
<dbReference type="PANTHER" id="PTHR44167">
    <property type="entry name" value="OVARIAN-SPECIFIC SERINE/THREONINE-PROTEIN KINASE LOK-RELATED"/>
    <property type="match status" value="1"/>
</dbReference>
<keyword evidence="2" id="KW-1133">Transmembrane helix</keyword>
<feature type="domain" description="Protein kinase" evidence="3">
    <location>
        <begin position="28"/>
        <end position="293"/>
    </location>
</feature>
<dbReference type="OrthoDB" id="583109at2"/>